<dbReference type="EMBL" id="JABFAF010270539">
    <property type="protein sequence ID" value="MBA0878111.1"/>
    <property type="molecule type" value="Genomic_DNA"/>
</dbReference>
<comment type="caution">
    <text evidence="1">The sequence shown here is derived from an EMBL/GenBank/DDBJ whole genome shotgun (WGS) entry which is preliminary data.</text>
</comment>
<organism evidence="1 2">
    <name type="scientific">Gossypium schwendimanii</name>
    <name type="common">Cotton</name>
    <dbReference type="NCBI Taxonomy" id="34291"/>
    <lineage>
        <taxon>Eukaryota</taxon>
        <taxon>Viridiplantae</taxon>
        <taxon>Streptophyta</taxon>
        <taxon>Embryophyta</taxon>
        <taxon>Tracheophyta</taxon>
        <taxon>Spermatophyta</taxon>
        <taxon>Magnoliopsida</taxon>
        <taxon>eudicotyledons</taxon>
        <taxon>Gunneridae</taxon>
        <taxon>Pentapetalae</taxon>
        <taxon>rosids</taxon>
        <taxon>malvids</taxon>
        <taxon>Malvales</taxon>
        <taxon>Malvaceae</taxon>
        <taxon>Malvoideae</taxon>
        <taxon>Gossypium</taxon>
    </lineage>
</organism>
<keyword evidence="2" id="KW-1185">Reference proteome</keyword>
<proteinExistence type="predicted"/>
<evidence type="ECO:0000313" key="2">
    <source>
        <dbReference type="Proteomes" id="UP000593576"/>
    </source>
</evidence>
<reference evidence="1 2" key="1">
    <citation type="journal article" date="2019" name="Genome Biol. Evol.">
        <title>Insights into the evolution of the New World diploid cottons (Gossypium, subgenus Houzingenia) based on genome sequencing.</title>
        <authorList>
            <person name="Grover C.E."/>
            <person name="Arick M.A. 2nd"/>
            <person name="Thrash A."/>
            <person name="Conover J.L."/>
            <person name="Sanders W.S."/>
            <person name="Peterson D.G."/>
            <person name="Frelichowski J.E."/>
            <person name="Scheffler J.A."/>
            <person name="Scheffler B.E."/>
            <person name="Wendel J.F."/>
        </authorList>
    </citation>
    <scope>NUCLEOTIDE SEQUENCE [LARGE SCALE GENOMIC DNA]</scope>
    <source>
        <strain evidence="1">1</strain>
        <tissue evidence="1">Leaf</tissue>
    </source>
</reference>
<dbReference type="OrthoDB" id="1000158at2759"/>
<evidence type="ECO:0000313" key="1">
    <source>
        <dbReference type="EMBL" id="MBA0878111.1"/>
    </source>
</evidence>
<dbReference type="AlphaFoldDB" id="A0A7J9N469"/>
<accession>A0A7J9N469</accession>
<gene>
    <name evidence="1" type="ORF">Goshw_022519</name>
</gene>
<protein>
    <submittedName>
        <fullName evidence="1">Uncharacterized protein</fullName>
    </submittedName>
</protein>
<dbReference type="Proteomes" id="UP000593576">
    <property type="component" value="Unassembled WGS sequence"/>
</dbReference>
<sequence length="46" mass="5595">MKRFFTNPLTSPKYDWWWGKRVNDNVHSSSQENTQSIEEHLQLVLF</sequence>
<name>A0A7J9N469_GOSSC</name>